<evidence type="ECO:0000313" key="3">
    <source>
        <dbReference type="Proteomes" id="UP000694415"/>
    </source>
</evidence>
<dbReference type="Proteomes" id="UP000694415">
    <property type="component" value="Unplaced"/>
</dbReference>
<sequence>MRRSKSWTSSSNDNRNLPATKSDKAYDKWTASFSTGDLSYLGPPYPWVQPPVD</sequence>
<protein>
    <submittedName>
        <fullName evidence="2">Predicted gene 3646</fullName>
    </submittedName>
</protein>
<dbReference type="AlphaFoldDB" id="A0A8C6HSU8"/>
<feature type="compositionally biased region" description="Polar residues" evidence="1">
    <location>
        <begin position="1"/>
        <end position="19"/>
    </location>
</feature>
<keyword evidence="3" id="KW-1185">Reference proteome</keyword>
<dbReference type="Ensembl" id="ENSMSIT00000033520.1">
    <property type="protein sequence ID" value="ENSMSIP00000026585.1"/>
    <property type="gene ID" value="ENSMSIG00000022440.1"/>
</dbReference>
<reference evidence="2" key="2">
    <citation type="submission" date="2025-09" db="UniProtKB">
        <authorList>
            <consortium name="Ensembl"/>
        </authorList>
    </citation>
    <scope>IDENTIFICATION</scope>
</reference>
<proteinExistence type="predicted"/>
<feature type="region of interest" description="Disordered" evidence="1">
    <location>
        <begin position="1"/>
        <end position="21"/>
    </location>
</feature>
<evidence type="ECO:0000256" key="1">
    <source>
        <dbReference type="SAM" id="MobiDB-lite"/>
    </source>
</evidence>
<organism evidence="2 3">
    <name type="scientific">Mus spicilegus</name>
    <name type="common">Mound-building mouse</name>
    <dbReference type="NCBI Taxonomy" id="10103"/>
    <lineage>
        <taxon>Eukaryota</taxon>
        <taxon>Metazoa</taxon>
        <taxon>Chordata</taxon>
        <taxon>Craniata</taxon>
        <taxon>Vertebrata</taxon>
        <taxon>Euteleostomi</taxon>
        <taxon>Mammalia</taxon>
        <taxon>Eutheria</taxon>
        <taxon>Euarchontoglires</taxon>
        <taxon>Glires</taxon>
        <taxon>Rodentia</taxon>
        <taxon>Myomorpha</taxon>
        <taxon>Muroidea</taxon>
        <taxon>Muridae</taxon>
        <taxon>Murinae</taxon>
        <taxon>Mus</taxon>
        <taxon>Mus</taxon>
    </lineage>
</organism>
<name>A0A8C6HSU8_MUSSI</name>
<reference evidence="2" key="1">
    <citation type="submission" date="2025-08" db="UniProtKB">
        <authorList>
            <consortium name="Ensembl"/>
        </authorList>
    </citation>
    <scope>IDENTIFICATION</scope>
</reference>
<accession>A0A8C6HSU8</accession>
<evidence type="ECO:0000313" key="2">
    <source>
        <dbReference type="Ensembl" id="ENSMSIP00000026585.1"/>
    </source>
</evidence>
<dbReference type="GeneTree" id="ENSGT00860000135990"/>